<reference evidence="5" key="1">
    <citation type="submission" date="2012-12" db="EMBL/GenBank/DDBJ databases">
        <authorList>
            <person name="Hellsten U."/>
            <person name="Grimwood J."/>
            <person name="Chapman J.A."/>
            <person name="Shapiro H."/>
            <person name="Aerts A."/>
            <person name="Otillar R.P."/>
            <person name="Terry A.Y."/>
            <person name="Boore J.L."/>
            <person name="Simakov O."/>
            <person name="Marletaz F."/>
            <person name="Cho S.-J."/>
            <person name="Edsinger-Gonzales E."/>
            <person name="Havlak P."/>
            <person name="Kuo D.-H."/>
            <person name="Larsson T."/>
            <person name="Lv J."/>
            <person name="Arendt D."/>
            <person name="Savage R."/>
            <person name="Osoegawa K."/>
            <person name="de Jong P."/>
            <person name="Lindberg D.R."/>
            <person name="Seaver E.C."/>
            <person name="Weisblat D.A."/>
            <person name="Putnam N.H."/>
            <person name="Grigoriev I.V."/>
            <person name="Rokhsar D.S."/>
        </authorList>
    </citation>
    <scope>NUCLEOTIDE SEQUENCE</scope>
</reference>
<dbReference type="AlphaFoldDB" id="T1FGP8"/>
<dbReference type="Proteomes" id="UP000015101">
    <property type="component" value="Unassembled WGS sequence"/>
</dbReference>
<dbReference type="InterPro" id="IPR036719">
    <property type="entry name" value="Neuro-gated_channel_TM_sf"/>
</dbReference>
<dbReference type="EMBL" id="KB097628">
    <property type="protein sequence ID" value="ESN93235.1"/>
    <property type="molecule type" value="Genomic_DNA"/>
</dbReference>
<feature type="transmembrane region" description="Helical" evidence="1">
    <location>
        <begin position="6"/>
        <end position="30"/>
    </location>
</feature>
<name>T1FGP8_HELRO</name>
<dbReference type="GeneID" id="20207997"/>
<dbReference type="HOGENOM" id="CLU_1225980_0_0_1"/>
<dbReference type="KEGG" id="hro:HELRODRAFT_181170"/>
<dbReference type="CTD" id="20207997"/>
<evidence type="ECO:0000313" key="5">
    <source>
        <dbReference type="Proteomes" id="UP000015101"/>
    </source>
</evidence>
<feature type="domain" description="Neurotransmitter-gated ion-channel transmembrane" evidence="2">
    <location>
        <begin position="7"/>
        <end position="220"/>
    </location>
</feature>
<evidence type="ECO:0000313" key="4">
    <source>
        <dbReference type="EnsemblMetazoa" id="HelroP181170"/>
    </source>
</evidence>
<evidence type="ECO:0000256" key="1">
    <source>
        <dbReference type="SAM" id="Phobius"/>
    </source>
</evidence>
<sequence length="226" mass="25930">MFRVRMFFGSTMVMVTVALVMAVIVTNIYAKKDSKDRAPIWCLNIASKFYPISRKSVCVSDNKNVASTEKANDVPQRIGATTIPIRPTWADNATPRCSLDPSMRIKNMESYGRNNMYPFVDRPTCNYEMRQTNKLNWTKIFTKSTNLVATTESKRSMKTFNCTSVNCSIGNVETNDKTQVQNPADQDVIEIEWRILAKFTDRIFFWIFLALSTLTQLTLFKQMVPE</sequence>
<keyword evidence="1" id="KW-0472">Membrane</keyword>
<evidence type="ECO:0000313" key="3">
    <source>
        <dbReference type="EMBL" id="ESN93235.1"/>
    </source>
</evidence>
<evidence type="ECO:0000259" key="2">
    <source>
        <dbReference type="Pfam" id="PF02932"/>
    </source>
</evidence>
<reference evidence="4" key="3">
    <citation type="submission" date="2015-06" db="UniProtKB">
        <authorList>
            <consortium name="EnsemblMetazoa"/>
        </authorList>
    </citation>
    <scope>IDENTIFICATION</scope>
</reference>
<reference evidence="3 5" key="2">
    <citation type="journal article" date="2013" name="Nature">
        <title>Insights into bilaterian evolution from three spiralian genomes.</title>
        <authorList>
            <person name="Simakov O."/>
            <person name="Marletaz F."/>
            <person name="Cho S.J."/>
            <person name="Edsinger-Gonzales E."/>
            <person name="Havlak P."/>
            <person name="Hellsten U."/>
            <person name="Kuo D.H."/>
            <person name="Larsson T."/>
            <person name="Lv J."/>
            <person name="Arendt D."/>
            <person name="Savage R."/>
            <person name="Osoegawa K."/>
            <person name="de Jong P."/>
            <person name="Grimwood J."/>
            <person name="Chapman J.A."/>
            <person name="Shapiro H."/>
            <person name="Aerts A."/>
            <person name="Otillar R.P."/>
            <person name="Terry A.Y."/>
            <person name="Boore J.L."/>
            <person name="Grigoriev I.V."/>
            <person name="Lindberg D.R."/>
            <person name="Seaver E.C."/>
            <person name="Weisblat D.A."/>
            <person name="Putnam N.H."/>
            <person name="Rokhsar D.S."/>
        </authorList>
    </citation>
    <scope>NUCLEOTIDE SEQUENCE</scope>
</reference>
<gene>
    <name evidence="4" type="primary">20207997</name>
    <name evidence="3" type="ORF">HELRODRAFT_181170</name>
</gene>
<feature type="transmembrane region" description="Helical" evidence="1">
    <location>
        <begin position="203"/>
        <end position="220"/>
    </location>
</feature>
<dbReference type="GO" id="GO:0016020">
    <property type="term" value="C:membrane"/>
    <property type="evidence" value="ECO:0007669"/>
    <property type="project" value="InterPro"/>
</dbReference>
<dbReference type="InterPro" id="IPR006029">
    <property type="entry name" value="Neurotrans-gated_channel_TM"/>
</dbReference>
<keyword evidence="1" id="KW-0812">Transmembrane</keyword>
<dbReference type="Pfam" id="PF02932">
    <property type="entry name" value="Neur_chan_memb"/>
    <property type="match status" value="1"/>
</dbReference>
<proteinExistence type="predicted"/>
<dbReference type="InParanoid" id="T1FGP8"/>
<dbReference type="SUPFAM" id="SSF90112">
    <property type="entry name" value="Neurotransmitter-gated ion-channel transmembrane pore"/>
    <property type="match status" value="1"/>
</dbReference>
<dbReference type="EnsemblMetazoa" id="HelroT181170">
    <property type="protein sequence ID" value="HelroP181170"/>
    <property type="gene ID" value="HelroG181170"/>
</dbReference>
<protein>
    <recommendedName>
        <fullName evidence="2">Neurotransmitter-gated ion-channel transmembrane domain-containing protein</fullName>
    </recommendedName>
</protein>
<accession>T1FGP8</accession>
<organism evidence="4 5">
    <name type="scientific">Helobdella robusta</name>
    <name type="common">Californian leech</name>
    <dbReference type="NCBI Taxonomy" id="6412"/>
    <lineage>
        <taxon>Eukaryota</taxon>
        <taxon>Metazoa</taxon>
        <taxon>Spiralia</taxon>
        <taxon>Lophotrochozoa</taxon>
        <taxon>Annelida</taxon>
        <taxon>Clitellata</taxon>
        <taxon>Hirudinea</taxon>
        <taxon>Rhynchobdellida</taxon>
        <taxon>Glossiphoniidae</taxon>
        <taxon>Helobdella</taxon>
    </lineage>
</organism>
<keyword evidence="5" id="KW-1185">Reference proteome</keyword>
<keyword evidence="1" id="KW-1133">Transmembrane helix</keyword>
<dbReference type="GO" id="GO:0006811">
    <property type="term" value="P:monoatomic ion transport"/>
    <property type="evidence" value="ECO:0007669"/>
    <property type="project" value="InterPro"/>
</dbReference>
<dbReference type="EMBL" id="AMQM01007492">
    <property type="status" value="NOT_ANNOTATED_CDS"/>
    <property type="molecule type" value="Genomic_DNA"/>
</dbReference>
<dbReference type="RefSeq" id="XP_009028687.1">
    <property type="nucleotide sequence ID" value="XM_009030439.1"/>
</dbReference>